<comment type="subcellular location">
    <subcellularLocation>
        <location evidence="1">Nucleus</location>
    </subcellularLocation>
</comment>
<feature type="coiled-coil region" evidence="4">
    <location>
        <begin position="35"/>
        <end position="62"/>
    </location>
</feature>
<evidence type="ECO:0000256" key="2">
    <source>
        <dbReference type="ARBA" id="ARBA00023054"/>
    </source>
</evidence>
<evidence type="ECO:0000256" key="3">
    <source>
        <dbReference type="ARBA" id="ARBA00023242"/>
    </source>
</evidence>
<evidence type="ECO:0000313" key="6">
    <source>
        <dbReference type="EMBL" id="SAM03400.1"/>
    </source>
</evidence>
<evidence type="ECO:0000256" key="1">
    <source>
        <dbReference type="ARBA" id="ARBA00004123"/>
    </source>
</evidence>
<keyword evidence="7" id="KW-1185">Reference proteome</keyword>
<reference evidence="6" key="1">
    <citation type="submission" date="2016-04" db="EMBL/GenBank/DDBJ databases">
        <authorList>
            <person name="Evans L.H."/>
            <person name="Alamgir A."/>
            <person name="Owens N."/>
            <person name="Weber N.D."/>
            <person name="Virtaneva K."/>
            <person name="Barbian K."/>
            <person name="Babar A."/>
            <person name="Rosenke K."/>
        </authorList>
    </citation>
    <scope>NUCLEOTIDE SEQUENCE [LARGE SCALE GENOMIC DNA]</scope>
    <source>
        <strain evidence="6">CBS 101.48</strain>
    </source>
</reference>
<evidence type="ECO:0000313" key="7">
    <source>
        <dbReference type="Proteomes" id="UP000078561"/>
    </source>
</evidence>
<organism evidence="6">
    <name type="scientific">Absidia glauca</name>
    <name type="common">Pin mould</name>
    <dbReference type="NCBI Taxonomy" id="4829"/>
    <lineage>
        <taxon>Eukaryota</taxon>
        <taxon>Fungi</taxon>
        <taxon>Fungi incertae sedis</taxon>
        <taxon>Mucoromycota</taxon>
        <taxon>Mucoromycotina</taxon>
        <taxon>Mucoromycetes</taxon>
        <taxon>Mucorales</taxon>
        <taxon>Cunninghamellaceae</taxon>
        <taxon>Absidia</taxon>
    </lineage>
</organism>
<accession>A0A163L1A8</accession>
<dbReference type="STRING" id="4829.A0A163L1A8"/>
<dbReference type="OrthoDB" id="273345at2759"/>
<gene>
    <name evidence="6" type="primary">ABSGL_09220.1 scaffold 10691</name>
</gene>
<dbReference type="GO" id="GO:0005634">
    <property type="term" value="C:nucleus"/>
    <property type="evidence" value="ECO:0007669"/>
    <property type="project" value="UniProtKB-SubCell"/>
</dbReference>
<dbReference type="Proteomes" id="UP000078561">
    <property type="component" value="Unassembled WGS sequence"/>
</dbReference>
<dbReference type="EMBL" id="LT554082">
    <property type="protein sequence ID" value="SAM03400.1"/>
    <property type="molecule type" value="Genomic_DNA"/>
</dbReference>
<protein>
    <recommendedName>
        <fullName evidence="5">Leucine zipper with capping helix domain-containing protein</fullName>
    </recommendedName>
</protein>
<dbReference type="Pfam" id="PF18517">
    <property type="entry name" value="LZ3wCH"/>
    <property type="match status" value="1"/>
</dbReference>
<dbReference type="InParanoid" id="A0A163L1A8"/>
<dbReference type="AlphaFoldDB" id="A0A163L1A8"/>
<keyword evidence="2 4" id="KW-0175">Coiled coil</keyword>
<name>A0A163L1A8_ABSGL</name>
<dbReference type="InterPro" id="IPR040661">
    <property type="entry name" value="LZ3wCH"/>
</dbReference>
<proteinExistence type="predicted"/>
<keyword evidence="3" id="KW-0539">Nucleus</keyword>
<feature type="domain" description="Leucine zipper with capping helix" evidence="5">
    <location>
        <begin position="67"/>
        <end position="118"/>
    </location>
</feature>
<evidence type="ECO:0000256" key="4">
    <source>
        <dbReference type="SAM" id="Coils"/>
    </source>
</evidence>
<sequence>MSPKKALLKFSNALAEQLDKALETEQHGREPSDDRDALLTELQQALDLQKKLKDDLQQYKESGSVNFELKEKAVAVAKDAVNRWTENVWGLQSYCINKFGMERQQFDQSFNIADDFDTLP</sequence>
<evidence type="ECO:0000259" key="5">
    <source>
        <dbReference type="Pfam" id="PF18517"/>
    </source>
</evidence>